<feature type="transmembrane region" description="Helical" evidence="1">
    <location>
        <begin position="254"/>
        <end position="277"/>
    </location>
</feature>
<evidence type="ECO:0000313" key="2">
    <source>
        <dbReference type="EMBL" id="GMR61015.1"/>
    </source>
</evidence>
<reference evidence="3" key="1">
    <citation type="submission" date="2022-10" db="EMBL/GenBank/DDBJ databases">
        <title>Genome assembly of Pristionchus species.</title>
        <authorList>
            <person name="Yoshida K."/>
            <person name="Sommer R.J."/>
        </authorList>
    </citation>
    <scope>NUCLEOTIDE SEQUENCE [LARGE SCALE GENOMIC DNA]</scope>
    <source>
        <strain evidence="3">RS5460</strain>
    </source>
</reference>
<dbReference type="EMBL" id="BTRK01000006">
    <property type="protein sequence ID" value="GMR61015.1"/>
    <property type="molecule type" value="Genomic_DNA"/>
</dbReference>
<evidence type="ECO:0008006" key="4">
    <source>
        <dbReference type="Google" id="ProtNLM"/>
    </source>
</evidence>
<dbReference type="AlphaFoldDB" id="A0AAN5DFB0"/>
<keyword evidence="1" id="KW-1133">Transmembrane helix</keyword>
<keyword evidence="1" id="KW-0472">Membrane</keyword>
<sequence length="281" mass="32710">TDLLNRIDLVSTAIMISSGVVTFPPALFAYFRILTLQEFNKEYLVKLFVLNGFSNFLIFIICIVEVQFTNWPSAYFIYKYLRQTFVPVFFRFIQEFSYSLMWQSTFFISLNRYLSIRYIQLMKRNGWKYFLFASSSSLLFAAIVAFPLFFSGYTYQEVFTIEGVFAHYPTYANGKDFHDIPGAYHQNFTSFVTLIINLLIVLNIKSLRHHVGENSKMKGKPEHGLLVTSIIMFLVHLAQTAILIFHSFYKNPYIPLLIPIFISVATTVPFWTLIGFAHSLR</sequence>
<keyword evidence="1" id="KW-0812">Transmembrane</keyword>
<gene>
    <name evidence="2" type="ORF">PMAYCL1PPCAC_31210</name>
</gene>
<proteinExistence type="predicted"/>
<organism evidence="2 3">
    <name type="scientific">Pristionchus mayeri</name>
    <dbReference type="NCBI Taxonomy" id="1317129"/>
    <lineage>
        <taxon>Eukaryota</taxon>
        <taxon>Metazoa</taxon>
        <taxon>Ecdysozoa</taxon>
        <taxon>Nematoda</taxon>
        <taxon>Chromadorea</taxon>
        <taxon>Rhabditida</taxon>
        <taxon>Rhabditina</taxon>
        <taxon>Diplogasteromorpha</taxon>
        <taxon>Diplogasteroidea</taxon>
        <taxon>Neodiplogasteridae</taxon>
        <taxon>Pristionchus</taxon>
    </lineage>
</organism>
<keyword evidence="3" id="KW-1185">Reference proteome</keyword>
<feature type="transmembrane region" description="Helical" evidence="1">
    <location>
        <begin position="184"/>
        <end position="204"/>
    </location>
</feature>
<dbReference type="Proteomes" id="UP001328107">
    <property type="component" value="Unassembled WGS sequence"/>
</dbReference>
<comment type="caution">
    <text evidence="2">The sequence shown here is derived from an EMBL/GenBank/DDBJ whole genome shotgun (WGS) entry which is preliminary data.</text>
</comment>
<accession>A0AAN5DFB0</accession>
<evidence type="ECO:0000256" key="1">
    <source>
        <dbReference type="SAM" id="Phobius"/>
    </source>
</evidence>
<feature type="transmembrane region" description="Helical" evidence="1">
    <location>
        <begin position="43"/>
        <end position="68"/>
    </location>
</feature>
<feature type="transmembrane region" description="Helical" evidence="1">
    <location>
        <begin position="129"/>
        <end position="150"/>
    </location>
</feature>
<feature type="transmembrane region" description="Helical" evidence="1">
    <location>
        <begin position="225"/>
        <end position="248"/>
    </location>
</feature>
<feature type="non-terminal residue" evidence="2">
    <location>
        <position position="281"/>
    </location>
</feature>
<name>A0AAN5DFB0_9BILA</name>
<feature type="transmembrane region" description="Helical" evidence="1">
    <location>
        <begin position="12"/>
        <end position="31"/>
    </location>
</feature>
<feature type="non-terminal residue" evidence="2">
    <location>
        <position position="1"/>
    </location>
</feature>
<evidence type="ECO:0000313" key="3">
    <source>
        <dbReference type="Proteomes" id="UP001328107"/>
    </source>
</evidence>
<protein>
    <recommendedName>
        <fullName evidence="4">Serpentine receptor class gamma</fullName>
    </recommendedName>
</protein>